<dbReference type="GO" id="GO:0016491">
    <property type="term" value="F:oxidoreductase activity"/>
    <property type="evidence" value="ECO:0007669"/>
    <property type="project" value="UniProtKB-ARBA"/>
</dbReference>
<dbReference type="PANTHER" id="PTHR20883:SF48">
    <property type="entry name" value="ECTOINE DIOXYGENASE"/>
    <property type="match status" value="1"/>
</dbReference>
<dbReference type="Gene3D" id="2.60.120.620">
    <property type="entry name" value="q2cbj1_9rhob like domain"/>
    <property type="match status" value="1"/>
</dbReference>
<dbReference type="InterPro" id="IPR008775">
    <property type="entry name" value="Phytyl_CoA_dOase-like"/>
</dbReference>
<dbReference type="Proteomes" id="UP000649617">
    <property type="component" value="Unassembled WGS sequence"/>
</dbReference>
<proteinExistence type="predicted"/>
<dbReference type="Pfam" id="PF05721">
    <property type="entry name" value="PhyH"/>
    <property type="match status" value="1"/>
</dbReference>
<dbReference type="PANTHER" id="PTHR20883">
    <property type="entry name" value="PHYTANOYL-COA DIOXYGENASE DOMAIN CONTAINING 1"/>
    <property type="match status" value="1"/>
</dbReference>
<comment type="caution">
    <text evidence="2">The sequence shown here is derived from an EMBL/GenBank/DDBJ whole genome shotgun (WGS) entry which is preliminary data.</text>
</comment>
<feature type="non-terminal residue" evidence="2">
    <location>
        <position position="370"/>
    </location>
</feature>
<gene>
    <name evidence="2" type="primary">aneA</name>
    <name evidence="2" type="ORF">SPIL2461_LOCUS10022</name>
</gene>
<dbReference type="AlphaFoldDB" id="A0A812QWB1"/>
<comment type="cofactor">
    <cofactor evidence="1">
        <name>Fe cation</name>
        <dbReference type="ChEBI" id="CHEBI:24875"/>
    </cofactor>
</comment>
<keyword evidence="3" id="KW-1185">Reference proteome</keyword>
<name>A0A812QWB1_SYMPI</name>
<organism evidence="2 3">
    <name type="scientific">Symbiodinium pilosum</name>
    <name type="common">Dinoflagellate</name>
    <dbReference type="NCBI Taxonomy" id="2952"/>
    <lineage>
        <taxon>Eukaryota</taxon>
        <taxon>Sar</taxon>
        <taxon>Alveolata</taxon>
        <taxon>Dinophyceae</taxon>
        <taxon>Suessiales</taxon>
        <taxon>Symbiodiniaceae</taxon>
        <taxon>Symbiodinium</taxon>
    </lineage>
</organism>
<dbReference type="GO" id="GO:0046872">
    <property type="term" value="F:metal ion binding"/>
    <property type="evidence" value="ECO:0007669"/>
    <property type="project" value="UniProtKB-ARBA"/>
</dbReference>
<dbReference type="SUPFAM" id="SSF51197">
    <property type="entry name" value="Clavaminate synthase-like"/>
    <property type="match status" value="1"/>
</dbReference>
<dbReference type="OrthoDB" id="429794at2759"/>
<evidence type="ECO:0000313" key="2">
    <source>
        <dbReference type="EMBL" id="CAE7406141.1"/>
    </source>
</evidence>
<accession>A0A812QWB1</accession>
<protein>
    <submittedName>
        <fullName evidence="2">AneA protein</fullName>
    </submittedName>
</protein>
<dbReference type="EMBL" id="CAJNIZ010018069">
    <property type="protein sequence ID" value="CAE7406141.1"/>
    <property type="molecule type" value="Genomic_DNA"/>
</dbReference>
<evidence type="ECO:0000256" key="1">
    <source>
        <dbReference type="ARBA" id="ARBA00001962"/>
    </source>
</evidence>
<sequence>MSAVLKPVAGIGRMAIPRFTASSATPERVIEALRSQGCAIIEELIPESRMARISRELEPHVSARAMPADGAQVMLPEHADFMGNRTKRMLGVLGKAPSMSELAAHPTVLGVADALLAPYCERIQLHIGMFRRLCPGEAKQPLHQDRHSVPAMDLKPGPGQPGYFPGAQWGVAALWALSDCTEMNGATRLIPGSHLRDDVNLDMTLKRTQADGRWVPSEEDCVLATMPRGSVLLYPSATVHGASANRTDGIRDVCLFAYSPAWVRQEENMYLTTPPEVAVKLPPVVQELIGYSLHGQVLGMVDVKGDMGDPQDLLKEKYRSSVSERTSASLPVLSRRDMQCPGTRKAFAASLRAACEHSGFLYLADHGLDK</sequence>
<evidence type="ECO:0000313" key="3">
    <source>
        <dbReference type="Proteomes" id="UP000649617"/>
    </source>
</evidence>
<reference evidence="2" key="1">
    <citation type="submission" date="2021-02" db="EMBL/GenBank/DDBJ databases">
        <authorList>
            <person name="Dougan E. K."/>
            <person name="Rhodes N."/>
            <person name="Thang M."/>
            <person name="Chan C."/>
        </authorList>
    </citation>
    <scope>NUCLEOTIDE SEQUENCE</scope>
</reference>